<organism evidence="1 2">
    <name type="scientific">Ehrlichia chaffeensis (strain ATCC CRL-10679 / Arkansas)</name>
    <dbReference type="NCBI Taxonomy" id="205920"/>
    <lineage>
        <taxon>Bacteria</taxon>
        <taxon>Pseudomonadati</taxon>
        <taxon>Pseudomonadota</taxon>
        <taxon>Alphaproteobacteria</taxon>
        <taxon>Rickettsiales</taxon>
        <taxon>Anaplasmataceae</taxon>
        <taxon>Ehrlichia</taxon>
    </lineage>
</organism>
<name>Q2GGI3_EHRCR</name>
<proteinExistence type="predicted"/>
<dbReference type="KEGG" id="ech:ECH_0640"/>
<dbReference type="AlphaFoldDB" id="Q2GGI3"/>
<protein>
    <submittedName>
        <fullName evidence="1">Conserved domain protein</fullName>
    </submittedName>
</protein>
<dbReference type="Proteomes" id="UP000008320">
    <property type="component" value="Chromosome"/>
</dbReference>
<sequence length="295" mass="33907">MMPLLHTVREKEGSQQIVKLYRKNSLIFLRKVVMGIRKIATKSWYNIPKEQQVSMDIFRKPILSMTATGVMQYSQGYDIVYKEISFKNKLNVEVFYRNCLLDIKWFSLAERRYHTRFIREKNRPVLCSYDGQIYSTNSKVAYVITLEGNLITHDHIVCDRTQGQTYFHSTLAAGMPVICAGLLSVSNGIIHYISNESGHYKPGIGNLYNAVKLLDKVISLDCIICVIGFAVNEETKKLRTVYQARVKGSFLVDMESVGKDGLTIPERYFSIIRKDNDNYKKRLIQAANSHNVQAR</sequence>
<evidence type="ECO:0000313" key="1">
    <source>
        <dbReference type="EMBL" id="ABD45504.1"/>
    </source>
</evidence>
<reference evidence="1 2" key="1">
    <citation type="journal article" date="2006" name="PLoS Genet.">
        <title>Comparative genomics of emerging human ehrlichiosis agents.</title>
        <authorList>
            <person name="Dunning Hotopp J.C."/>
            <person name="Lin M."/>
            <person name="Madupu R."/>
            <person name="Crabtree J."/>
            <person name="Angiuoli S.V."/>
            <person name="Eisen J.A."/>
            <person name="Seshadri R."/>
            <person name="Ren Q."/>
            <person name="Wu M."/>
            <person name="Utterback T.R."/>
            <person name="Smith S."/>
            <person name="Lewis M."/>
            <person name="Khouri H."/>
            <person name="Zhang C."/>
            <person name="Niu H."/>
            <person name="Lin Q."/>
            <person name="Ohashi N."/>
            <person name="Zhi N."/>
            <person name="Nelson W."/>
            <person name="Brinkac L.M."/>
            <person name="Dodson R.J."/>
            <person name="Rosovitz M.J."/>
            <person name="Sundaram J."/>
            <person name="Daugherty S.C."/>
            <person name="Davidsen T."/>
            <person name="Durkin A.S."/>
            <person name="Gwinn M."/>
            <person name="Haft D.H."/>
            <person name="Selengut J.D."/>
            <person name="Sullivan S.A."/>
            <person name="Zafar N."/>
            <person name="Zhou L."/>
            <person name="Benahmed F."/>
            <person name="Forberger H."/>
            <person name="Halpin R."/>
            <person name="Mulligan S."/>
            <person name="Robinson J."/>
            <person name="White O."/>
            <person name="Rikihisa Y."/>
            <person name="Tettelin H."/>
        </authorList>
    </citation>
    <scope>NUCLEOTIDE SEQUENCE [LARGE SCALE GENOMIC DNA]</scope>
    <source>
        <strain evidence="2">ATCC CRL-10679 / Arkansas</strain>
    </source>
</reference>
<dbReference type="EMBL" id="CP000236">
    <property type="protein sequence ID" value="ABD45504.1"/>
    <property type="molecule type" value="Genomic_DNA"/>
</dbReference>
<dbReference type="HOGENOM" id="CLU_945730_0_0_5"/>
<evidence type="ECO:0000313" key="2">
    <source>
        <dbReference type="Proteomes" id="UP000008320"/>
    </source>
</evidence>
<gene>
    <name evidence="1" type="ordered locus">ECH_0640</name>
</gene>
<accession>Q2GGI3</accession>
<dbReference type="STRING" id="205920.ECH_0640"/>
<keyword evidence="2" id="KW-1185">Reference proteome</keyword>